<proteinExistence type="predicted"/>
<dbReference type="Proteomes" id="UP000178659">
    <property type="component" value="Unassembled WGS sequence"/>
</dbReference>
<keyword evidence="1" id="KW-0812">Transmembrane</keyword>
<dbReference type="AlphaFoldDB" id="A0A1G1VCC8"/>
<reference evidence="2 3" key="1">
    <citation type="journal article" date="2016" name="Nat. Commun.">
        <title>Thousands of microbial genomes shed light on interconnected biogeochemical processes in an aquifer system.</title>
        <authorList>
            <person name="Anantharaman K."/>
            <person name="Brown C.T."/>
            <person name="Hug L.A."/>
            <person name="Sharon I."/>
            <person name="Castelle C.J."/>
            <person name="Probst A.J."/>
            <person name="Thomas B.C."/>
            <person name="Singh A."/>
            <person name="Wilkins M.J."/>
            <person name="Karaoz U."/>
            <person name="Brodie E.L."/>
            <person name="Williams K.H."/>
            <person name="Hubbard S.S."/>
            <person name="Banfield J.F."/>
        </authorList>
    </citation>
    <scope>NUCLEOTIDE SEQUENCE [LARGE SCALE GENOMIC DNA]</scope>
</reference>
<comment type="caution">
    <text evidence="2">The sequence shown here is derived from an EMBL/GenBank/DDBJ whole genome shotgun (WGS) entry which is preliminary data.</text>
</comment>
<feature type="transmembrane region" description="Helical" evidence="1">
    <location>
        <begin position="12"/>
        <end position="35"/>
    </location>
</feature>
<feature type="transmembrane region" description="Helical" evidence="1">
    <location>
        <begin position="47"/>
        <end position="63"/>
    </location>
</feature>
<evidence type="ECO:0008006" key="4">
    <source>
        <dbReference type="Google" id="ProtNLM"/>
    </source>
</evidence>
<organism evidence="2 3">
    <name type="scientific">Candidatus Blackburnbacteria bacterium RIFCSPLOWO2_01_FULL_40_20</name>
    <dbReference type="NCBI Taxonomy" id="1797519"/>
    <lineage>
        <taxon>Bacteria</taxon>
        <taxon>Candidatus Blackburniibacteriota</taxon>
    </lineage>
</organism>
<keyword evidence="1" id="KW-0472">Membrane</keyword>
<feature type="transmembrane region" description="Helical" evidence="1">
    <location>
        <begin position="173"/>
        <end position="190"/>
    </location>
</feature>
<dbReference type="EMBL" id="MHCC01000022">
    <property type="protein sequence ID" value="OGY12986.1"/>
    <property type="molecule type" value="Genomic_DNA"/>
</dbReference>
<sequence length="246" mass="28954">MVIFLFVLFANLWIWRAFSLNFIIGTLMLATSIFFHLTLSSSKISKISLLFLVLLLIFQWQTTNKVSLTYLDNDEQRVQKMRLQEYPPIHITFANKNIWIPVAHWFEERNETIVAGRIANNFFQTIDINQYFFASHPRERVGVKEFEKFPYFFLLPFLYGLALFLTKFSKKQFLVFLFLPLGLLSLVGYQNDLGPYSLFPFFVSTIFLGTKDLHDKFFKKFPLRVKAIIIILILLIFIQTIGYASN</sequence>
<feature type="transmembrane region" description="Helical" evidence="1">
    <location>
        <begin position="149"/>
        <end position="166"/>
    </location>
</feature>
<accession>A0A1G1VCC8</accession>
<protein>
    <recommendedName>
        <fullName evidence="4">Glycosyltransferase RgtA/B/C/D-like domain-containing protein</fullName>
    </recommendedName>
</protein>
<evidence type="ECO:0000256" key="1">
    <source>
        <dbReference type="SAM" id="Phobius"/>
    </source>
</evidence>
<keyword evidence="1" id="KW-1133">Transmembrane helix</keyword>
<evidence type="ECO:0000313" key="2">
    <source>
        <dbReference type="EMBL" id="OGY12986.1"/>
    </source>
</evidence>
<name>A0A1G1VCC8_9BACT</name>
<evidence type="ECO:0000313" key="3">
    <source>
        <dbReference type="Proteomes" id="UP000178659"/>
    </source>
</evidence>
<gene>
    <name evidence="2" type="ORF">A3A77_01580</name>
</gene>
<feature type="transmembrane region" description="Helical" evidence="1">
    <location>
        <begin position="225"/>
        <end position="244"/>
    </location>
</feature>